<keyword evidence="1" id="KW-1133">Transmembrane helix</keyword>
<gene>
    <name evidence="2" type="ORF">BJ322DRAFT_754682</name>
</gene>
<dbReference type="Proteomes" id="UP000736335">
    <property type="component" value="Unassembled WGS sequence"/>
</dbReference>
<proteinExistence type="predicted"/>
<comment type="caution">
    <text evidence="2">The sequence shown here is derived from an EMBL/GenBank/DDBJ whole genome shotgun (WGS) entry which is preliminary data.</text>
</comment>
<name>A0A9P6HH73_9AGAM</name>
<dbReference type="EMBL" id="WIUZ02000006">
    <property type="protein sequence ID" value="KAF9785944.1"/>
    <property type="molecule type" value="Genomic_DNA"/>
</dbReference>
<sequence>MPVGYQTPMNWGRELGNGPQTYDCDTDLGVFIVHCLKPEDADRSRHEKRSHQYPHIPHKQLAVLAAGVGNDVVSWILLALALVNLTGGLTGLYALLVGIGHCHLHLPTRQVGLQIFAHQVHKLGNRPTHDVLS</sequence>
<protein>
    <submittedName>
        <fullName evidence="2">Uncharacterized protein</fullName>
    </submittedName>
</protein>
<keyword evidence="1" id="KW-0812">Transmembrane</keyword>
<feature type="transmembrane region" description="Helical" evidence="1">
    <location>
        <begin position="72"/>
        <end position="99"/>
    </location>
</feature>
<reference evidence="2" key="1">
    <citation type="journal article" date="2020" name="Nat. Commun.">
        <title>Large-scale genome sequencing of mycorrhizal fungi provides insights into the early evolution of symbiotic traits.</title>
        <authorList>
            <person name="Miyauchi S."/>
            <person name="Kiss E."/>
            <person name="Kuo A."/>
            <person name="Drula E."/>
            <person name="Kohler A."/>
            <person name="Sanchez-Garcia M."/>
            <person name="Morin E."/>
            <person name="Andreopoulos B."/>
            <person name="Barry K.W."/>
            <person name="Bonito G."/>
            <person name="Buee M."/>
            <person name="Carver A."/>
            <person name="Chen C."/>
            <person name="Cichocki N."/>
            <person name="Clum A."/>
            <person name="Culley D."/>
            <person name="Crous P.W."/>
            <person name="Fauchery L."/>
            <person name="Girlanda M."/>
            <person name="Hayes R.D."/>
            <person name="Keri Z."/>
            <person name="LaButti K."/>
            <person name="Lipzen A."/>
            <person name="Lombard V."/>
            <person name="Magnuson J."/>
            <person name="Maillard F."/>
            <person name="Murat C."/>
            <person name="Nolan M."/>
            <person name="Ohm R.A."/>
            <person name="Pangilinan J."/>
            <person name="Pereira M.F."/>
            <person name="Perotto S."/>
            <person name="Peter M."/>
            <person name="Pfister S."/>
            <person name="Riley R."/>
            <person name="Sitrit Y."/>
            <person name="Stielow J.B."/>
            <person name="Szollosi G."/>
            <person name="Zifcakova L."/>
            <person name="Stursova M."/>
            <person name="Spatafora J.W."/>
            <person name="Tedersoo L."/>
            <person name="Vaario L.M."/>
            <person name="Yamada A."/>
            <person name="Yan M."/>
            <person name="Wang P."/>
            <person name="Xu J."/>
            <person name="Bruns T."/>
            <person name="Baldrian P."/>
            <person name="Vilgalys R."/>
            <person name="Dunand C."/>
            <person name="Henrissat B."/>
            <person name="Grigoriev I.V."/>
            <person name="Hibbett D."/>
            <person name="Nagy L.G."/>
            <person name="Martin F.M."/>
        </authorList>
    </citation>
    <scope>NUCLEOTIDE SEQUENCE</scope>
    <source>
        <strain evidence="2">UH-Tt-Lm1</strain>
    </source>
</reference>
<evidence type="ECO:0000256" key="1">
    <source>
        <dbReference type="SAM" id="Phobius"/>
    </source>
</evidence>
<keyword evidence="3" id="KW-1185">Reference proteome</keyword>
<accession>A0A9P6HH73</accession>
<reference evidence="2" key="2">
    <citation type="submission" date="2020-11" db="EMBL/GenBank/DDBJ databases">
        <authorList>
            <consortium name="DOE Joint Genome Institute"/>
            <person name="Kuo A."/>
            <person name="Miyauchi S."/>
            <person name="Kiss E."/>
            <person name="Drula E."/>
            <person name="Kohler A."/>
            <person name="Sanchez-Garcia M."/>
            <person name="Andreopoulos B."/>
            <person name="Barry K.W."/>
            <person name="Bonito G."/>
            <person name="Buee M."/>
            <person name="Carver A."/>
            <person name="Chen C."/>
            <person name="Cichocki N."/>
            <person name="Clum A."/>
            <person name="Culley D."/>
            <person name="Crous P.W."/>
            <person name="Fauchery L."/>
            <person name="Girlanda M."/>
            <person name="Hayes R."/>
            <person name="Keri Z."/>
            <person name="Labutti K."/>
            <person name="Lipzen A."/>
            <person name="Lombard V."/>
            <person name="Magnuson J."/>
            <person name="Maillard F."/>
            <person name="Morin E."/>
            <person name="Murat C."/>
            <person name="Nolan M."/>
            <person name="Ohm R."/>
            <person name="Pangilinan J."/>
            <person name="Pereira M."/>
            <person name="Perotto S."/>
            <person name="Peter M."/>
            <person name="Riley R."/>
            <person name="Sitrit Y."/>
            <person name="Stielow B."/>
            <person name="Szollosi G."/>
            <person name="Zifcakova L."/>
            <person name="Stursova M."/>
            <person name="Spatafora J.W."/>
            <person name="Tedersoo L."/>
            <person name="Vaario L.-M."/>
            <person name="Yamada A."/>
            <person name="Yan M."/>
            <person name="Wang P."/>
            <person name="Xu J."/>
            <person name="Bruns T."/>
            <person name="Baldrian P."/>
            <person name="Vilgalys R."/>
            <person name="Henrissat B."/>
            <person name="Grigoriev I.V."/>
            <person name="Hibbett D."/>
            <person name="Nagy L.G."/>
            <person name="Martin F.M."/>
        </authorList>
    </citation>
    <scope>NUCLEOTIDE SEQUENCE</scope>
    <source>
        <strain evidence="2">UH-Tt-Lm1</strain>
    </source>
</reference>
<evidence type="ECO:0000313" key="3">
    <source>
        <dbReference type="Proteomes" id="UP000736335"/>
    </source>
</evidence>
<evidence type="ECO:0000313" key="2">
    <source>
        <dbReference type="EMBL" id="KAF9785944.1"/>
    </source>
</evidence>
<dbReference type="AlphaFoldDB" id="A0A9P6HH73"/>
<keyword evidence="1" id="KW-0472">Membrane</keyword>
<organism evidence="2 3">
    <name type="scientific">Thelephora terrestris</name>
    <dbReference type="NCBI Taxonomy" id="56493"/>
    <lineage>
        <taxon>Eukaryota</taxon>
        <taxon>Fungi</taxon>
        <taxon>Dikarya</taxon>
        <taxon>Basidiomycota</taxon>
        <taxon>Agaricomycotina</taxon>
        <taxon>Agaricomycetes</taxon>
        <taxon>Thelephorales</taxon>
        <taxon>Thelephoraceae</taxon>
        <taxon>Thelephora</taxon>
    </lineage>
</organism>